<dbReference type="Gene3D" id="3.30.420.40">
    <property type="match status" value="4"/>
</dbReference>
<dbReference type="eggNOG" id="COG3580">
    <property type="taxonomic scope" value="Bacteria"/>
</dbReference>
<dbReference type="eggNOG" id="COG1924">
    <property type="taxonomic scope" value="Bacteria"/>
</dbReference>
<evidence type="ECO:0000256" key="1">
    <source>
        <dbReference type="ARBA" id="ARBA00001966"/>
    </source>
</evidence>
<feature type="domain" description="ATPase BadF/BadG/BcrA/BcrD type" evidence="5">
    <location>
        <begin position="350"/>
        <end position="604"/>
    </location>
</feature>
<keyword evidence="2" id="KW-0479">Metal-binding</keyword>
<evidence type="ECO:0000259" key="6">
    <source>
        <dbReference type="Pfam" id="PF09989"/>
    </source>
</evidence>
<feature type="domain" description="DUF2229" evidence="6">
    <location>
        <begin position="744"/>
        <end position="965"/>
    </location>
</feature>
<dbReference type="CDD" id="cd24034">
    <property type="entry name" value="ASKHA_NBD_O66634-like_rpt1"/>
    <property type="match status" value="1"/>
</dbReference>
<dbReference type="eggNOG" id="COG3581">
    <property type="taxonomic scope" value="Bacteria"/>
</dbReference>
<protein>
    <submittedName>
        <fullName evidence="7">CoA-substrate-specific enzyme activase</fullName>
    </submittedName>
</protein>
<proteinExistence type="predicted"/>
<dbReference type="OrthoDB" id="9802715at2"/>
<evidence type="ECO:0000256" key="4">
    <source>
        <dbReference type="ARBA" id="ARBA00023014"/>
    </source>
</evidence>
<dbReference type="Proteomes" id="UP000003571">
    <property type="component" value="Unassembled WGS sequence"/>
</dbReference>
<comment type="cofactor">
    <cofactor evidence="1">
        <name>[4Fe-4S] cluster</name>
        <dbReference type="ChEBI" id="CHEBI:49883"/>
    </cofactor>
</comment>
<evidence type="ECO:0000256" key="2">
    <source>
        <dbReference type="ARBA" id="ARBA00022723"/>
    </source>
</evidence>
<keyword evidence="4" id="KW-0411">Iron-sulfur</keyword>
<dbReference type="InterPro" id="IPR051805">
    <property type="entry name" value="Dehydratase_Activator_Redct"/>
</dbReference>
<accession>H7EHF6</accession>
<organism evidence="7 8">
    <name type="scientific">Treponema saccharophilum DSM 2985</name>
    <dbReference type="NCBI Taxonomy" id="907348"/>
    <lineage>
        <taxon>Bacteria</taxon>
        <taxon>Pseudomonadati</taxon>
        <taxon>Spirochaetota</taxon>
        <taxon>Spirochaetia</taxon>
        <taxon>Spirochaetales</taxon>
        <taxon>Treponemataceae</taxon>
        <taxon>Treponema</taxon>
    </lineage>
</organism>
<dbReference type="InterPro" id="IPR043129">
    <property type="entry name" value="ATPase_NBD"/>
</dbReference>
<gene>
    <name evidence="7" type="ORF">TresaDRAFT_2682</name>
</gene>
<comment type="caution">
    <text evidence="7">The sequence shown here is derived from an EMBL/GenBank/DDBJ whole genome shotgun (WGS) entry which is preliminary data.</text>
</comment>
<dbReference type="InterPro" id="IPR008275">
    <property type="entry name" value="CoA_E_activase_dom"/>
</dbReference>
<dbReference type="Pfam" id="PF01869">
    <property type="entry name" value="BcrAD_BadFG"/>
    <property type="match status" value="2"/>
</dbReference>
<dbReference type="GO" id="GO:0046872">
    <property type="term" value="F:metal ion binding"/>
    <property type="evidence" value="ECO:0007669"/>
    <property type="project" value="UniProtKB-KW"/>
</dbReference>
<dbReference type="PANTHER" id="PTHR32329">
    <property type="entry name" value="BIFUNCTIONAL PROTEIN [INCLUDES 2-HYDROXYACYL-COA DEHYDRATASE (N-TER) AND ITS ACTIVATOR DOMAIN (C_TERM)-RELATED"/>
    <property type="match status" value="1"/>
</dbReference>
<evidence type="ECO:0000259" key="5">
    <source>
        <dbReference type="Pfam" id="PF01869"/>
    </source>
</evidence>
<dbReference type="GO" id="GO:0051536">
    <property type="term" value="F:iron-sulfur cluster binding"/>
    <property type="evidence" value="ECO:0007669"/>
    <property type="project" value="UniProtKB-KW"/>
</dbReference>
<name>H7EHF6_9SPIR</name>
<dbReference type="Pfam" id="PF09989">
    <property type="entry name" value="DUF2229"/>
    <property type="match status" value="1"/>
</dbReference>
<feature type="domain" description="ATPase BadF/BadG/BcrA/BcrD type" evidence="5">
    <location>
        <begin position="18"/>
        <end position="273"/>
    </location>
</feature>
<evidence type="ECO:0000313" key="8">
    <source>
        <dbReference type="Proteomes" id="UP000003571"/>
    </source>
</evidence>
<dbReference type="CDD" id="cd24035">
    <property type="entry name" value="ASKHA_NBD_O66634-like_rpt2"/>
    <property type="match status" value="1"/>
</dbReference>
<dbReference type="PANTHER" id="PTHR32329:SF4">
    <property type="entry name" value="ACTIVATOR OF 2-HYDROXYACYL-COA DEHYDRATASE"/>
    <property type="match status" value="1"/>
</dbReference>
<dbReference type="InterPro" id="IPR002731">
    <property type="entry name" value="ATPase_BadF"/>
</dbReference>
<reference evidence="7 8" key="1">
    <citation type="submission" date="2011-09" db="EMBL/GenBank/DDBJ databases">
        <title>The draft genome of Treponema saccharophilum DSM 2985.</title>
        <authorList>
            <consortium name="US DOE Joint Genome Institute (JGI-PGF)"/>
            <person name="Lucas S."/>
            <person name="Copeland A."/>
            <person name="Lapidus A."/>
            <person name="Glavina del Rio T."/>
            <person name="Dalin E."/>
            <person name="Tice H."/>
            <person name="Bruce D."/>
            <person name="Goodwin L."/>
            <person name="Pitluck S."/>
            <person name="Peters L."/>
            <person name="Kyrpides N."/>
            <person name="Mavromatis K."/>
            <person name="Ivanova N."/>
            <person name="Markowitz V."/>
            <person name="Cheng J.-F."/>
            <person name="Hugenholtz P."/>
            <person name="Woyke T."/>
            <person name="Wu D."/>
            <person name="Gronow S."/>
            <person name="Wellnitz S."/>
            <person name="Brambilla E."/>
            <person name="Klenk H.-P."/>
            <person name="Eisen J.A."/>
        </authorList>
    </citation>
    <scope>NUCLEOTIDE SEQUENCE [LARGE SCALE GENOMIC DNA]</scope>
    <source>
        <strain evidence="7 8">DSM 2985</strain>
    </source>
</reference>
<evidence type="ECO:0000313" key="7">
    <source>
        <dbReference type="EMBL" id="EIC02968.1"/>
    </source>
</evidence>
<keyword evidence="8" id="KW-1185">Reference proteome</keyword>
<dbReference type="InterPro" id="IPR018709">
    <property type="entry name" value="CoA_activase_DUF2229"/>
</dbReference>
<dbReference type="EMBL" id="AGRW01000027">
    <property type="protein sequence ID" value="EIC02968.1"/>
    <property type="molecule type" value="Genomic_DNA"/>
</dbReference>
<evidence type="ECO:0000256" key="3">
    <source>
        <dbReference type="ARBA" id="ARBA00023004"/>
    </source>
</evidence>
<keyword evidence="3" id="KW-0408">Iron</keyword>
<dbReference type="SUPFAM" id="SSF53067">
    <property type="entry name" value="Actin-like ATPase domain"/>
    <property type="match status" value="2"/>
</dbReference>
<dbReference type="STRING" id="907348.TresaDRAFT_2682"/>
<dbReference type="PATRIC" id="fig|907348.3.peg.220"/>
<dbReference type="NCBIfam" id="TIGR00241">
    <property type="entry name" value="CoA_E_activ"/>
    <property type="match status" value="1"/>
</dbReference>
<sequence length="1527" mass="169046">METVTNMKFTPAAVPVRIGIDVGSTTVKVFCLDENDKVLYGDYQRHRADIRNTIITVVTKALSEIEPLLKLGENQPVSVKVTGSGGLSVSQWLGIPFIQEVVAATTAVKKLIPQTDVVIELGGEDAKITYFSNGVEQRMNGTCAGGTGAFIDQMAALLDTDAPGLNELAKGCGQIYPIAARCGVFAKTDVQPLINEGARREDIAASIFQAVVNQTISGLACGKPIRGHVAFLGGPLHFLDQLRVRFIETLKLKDDEIIAPEDSQLFVAAGAAYSAEKSYKAIAGEAPKVFKTIAQFRDSLKNLEGAEMTEVQRLEPLFVDDEDLREFRERHSKDKAKRASLADTHGPVFLGLDAGSTTTKAVLVNKAGEILWDFYDVNAGNPVDLAVRVLKQLYAILPKDVYIARAVSTGYGEALFQAALGVDAGEVETITHYRAAEFFVPGVEFLLDIGGQDMKCLRMKDGAITSIQLNEACSAGCGSFLANFANTMNLSINEFSQIALMAKKPVDLGSRCTVFMNSRVKQAQKEGATVADISAGLSYSVIKNALFKVIKLRRASEIGTKVVVQGGTFYNDAVLRAFEKIAGVDVFRPDVAGLMGAYGSALIAYDQWCDLTAPKPGQEKGWVPPKIVSNIATLEQLESFKVSLELTRCGGCANNCLLTINTFTTSGVNGGESEVRQFVTGNRCEKGLERHTLKNTKKVDGSNKENTGVEETEFALPNLFDWKYKRLFNHYVPLRPEDAPNGSVGIPRVLNMYENYPMWFTIFTKLGFQVKLSPRSNRTVYERGIDSIPSESVCYPAKISHGHFESLLKMGCKFIFYPCIPYEKVEDKGAGNHYNCPVVTSYPEVLRNNIDAIREDKELLFMNPFLPIYDLPRLRERMFEVLHEHFPNIAKEKVFEAVDAGWKEQEQFKLETQQAAEEALEQLVVTGGNGIVLAGRPYHLDPEINHGIPEMIHGLGLAVFTEDSVAHLGSVERPLRIIDQWTYHNRLYRAANFVSGMPNLEIVQLTSFGCGLDAVTSDQVDEIMKSKSRMYTLIKIDEGSNLGAVRIRIRSLIAAVRARQRNPRKIVRKSAAYQRVLYTEEMQRDKYTIIAPQMSPIHFRLLQKAFQYSGYNFVILDAVDPKAVDTGLKFVNNDACYPSIIVAGQMIEALQSGKYDLDKVALMITQTGGGCRATNYIGFIRRALNDAGWSHIPVISLNALGLEKNPGFTFTAGLIHRAMMSAFIGDLLMRVLYRVRPYEKVPGSANELYEKWNARAEEMLKSTSIIKYRKLVKGIIRDFDSLPILPVKKPRVGVVGEILVKFHPTANNDMVNVIEKEGAECVMPDLMDFLFYTISDGVFRHRELAFPKSEERNAKIFVWALQLYRNYIEKKLRQSRRFDAPTSIWKMMDLVDGIVQVGNISGEGWFLTAEMVELIHSGAPSIACVQPFACLPNHITGKGVIKELRKRYPESNISAIDYDPGASEVNQLNRLKLLLSNAPVGKNPDELPNGKIWTPKGEVEPIVQYAAGATFVDDDPVDAPNSVPMAE</sequence>